<dbReference type="PANTHER" id="PTHR43566">
    <property type="entry name" value="CONSERVED PROTEIN"/>
    <property type="match status" value="1"/>
</dbReference>
<proteinExistence type="predicted"/>
<name>A0A3B0XQP1_9ZZZZ</name>
<protein>
    <submittedName>
        <fullName evidence="2">Archaeal ATPase</fullName>
    </submittedName>
</protein>
<feature type="domain" description="DUF4143" evidence="1">
    <location>
        <begin position="49"/>
        <end position="205"/>
    </location>
</feature>
<feature type="non-terminal residue" evidence="2">
    <location>
        <position position="1"/>
    </location>
</feature>
<sequence>YDEMSEAHGFTLDEYIYYGGYPGSAALIRDEKRWRDYVRDSLIEPSINHDILMMTRVDKPALLRSAFELACEYSGQIFSYNKMLGQMTDAGNTTTLAHYMDLLEKAGLIKAMQLYTGNVKKSRASKPKLNVMNTALMSGISSYSYEQAKADRTFWGRLVESTVGAHLINTADSITKIFYWRERGVEVDFVVSDGKSVLAIEVKSNDRKASTRGFEKFCSKFKNAKTLLVGADGVPVQVFLSYPVKYWMEYEL</sequence>
<dbReference type="Pfam" id="PF13635">
    <property type="entry name" value="DUF4143"/>
    <property type="match status" value="1"/>
</dbReference>
<dbReference type="EMBL" id="UOFJ01000219">
    <property type="protein sequence ID" value="VAW66433.1"/>
    <property type="molecule type" value="Genomic_DNA"/>
</dbReference>
<dbReference type="AlphaFoldDB" id="A0A3B0XQP1"/>
<dbReference type="PANTHER" id="PTHR43566:SF1">
    <property type="entry name" value="AAA+ ATPASE DOMAIN-CONTAINING PROTEIN"/>
    <property type="match status" value="1"/>
</dbReference>
<organism evidence="2">
    <name type="scientific">hydrothermal vent metagenome</name>
    <dbReference type="NCBI Taxonomy" id="652676"/>
    <lineage>
        <taxon>unclassified sequences</taxon>
        <taxon>metagenomes</taxon>
        <taxon>ecological metagenomes</taxon>
    </lineage>
</organism>
<evidence type="ECO:0000313" key="2">
    <source>
        <dbReference type="EMBL" id="VAW66433.1"/>
    </source>
</evidence>
<gene>
    <name evidence="2" type="ORF">MNBD_GAMMA10-830</name>
</gene>
<reference evidence="2" key="1">
    <citation type="submission" date="2018-06" db="EMBL/GenBank/DDBJ databases">
        <authorList>
            <person name="Zhirakovskaya E."/>
        </authorList>
    </citation>
    <scope>NUCLEOTIDE SEQUENCE</scope>
</reference>
<dbReference type="InterPro" id="IPR025420">
    <property type="entry name" value="DUF4143"/>
</dbReference>
<evidence type="ECO:0000259" key="1">
    <source>
        <dbReference type="Pfam" id="PF13635"/>
    </source>
</evidence>
<accession>A0A3B0XQP1</accession>